<dbReference type="AlphaFoldDB" id="A0A4Y9F6N1"/>
<name>A0A4Y9F6N1_9MICC</name>
<protein>
    <submittedName>
        <fullName evidence="1">Uncharacterized protein</fullName>
    </submittedName>
</protein>
<proteinExistence type="predicted"/>
<comment type="caution">
    <text evidence="1">The sequence shown here is derived from an EMBL/GenBank/DDBJ whole genome shotgun (WGS) entry which is preliminary data.</text>
</comment>
<organism evidence="1 2">
    <name type="scientific">Rothia nasimurium</name>
    <dbReference type="NCBI Taxonomy" id="85336"/>
    <lineage>
        <taxon>Bacteria</taxon>
        <taxon>Bacillati</taxon>
        <taxon>Actinomycetota</taxon>
        <taxon>Actinomycetes</taxon>
        <taxon>Micrococcales</taxon>
        <taxon>Micrococcaceae</taxon>
        <taxon>Rothia</taxon>
    </lineage>
</organism>
<dbReference type="EMBL" id="SPQC01000008">
    <property type="protein sequence ID" value="TFU23361.1"/>
    <property type="molecule type" value="Genomic_DNA"/>
</dbReference>
<evidence type="ECO:0000313" key="2">
    <source>
        <dbReference type="Proteomes" id="UP000297951"/>
    </source>
</evidence>
<accession>A0A4Y9F6N1</accession>
<reference evidence="1 2" key="1">
    <citation type="submission" date="2019-03" db="EMBL/GenBank/DDBJ databases">
        <title>Diversity of the mouse oral microbiome.</title>
        <authorList>
            <person name="Joseph S."/>
            <person name="Aduse-Opoku J."/>
            <person name="Curtis M."/>
            <person name="Wade W."/>
            <person name="Hashim A."/>
        </authorList>
    </citation>
    <scope>NUCLEOTIDE SEQUENCE [LARGE SCALE GENOMIC DNA]</scope>
    <source>
        <strain evidence="2">irhom_31</strain>
    </source>
</reference>
<dbReference type="Proteomes" id="UP000297951">
    <property type="component" value="Unassembled WGS sequence"/>
</dbReference>
<evidence type="ECO:0000313" key="1">
    <source>
        <dbReference type="EMBL" id="TFU23361.1"/>
    </source>
</evidence>
<dbReference type="OrthoDB" id="5149874at2"/>
<sequence>MEHIMVQAGDIFYTSWGYEQTNVEFYQVIRATEKTVWVGEISRANSGDWWSGHTEPAKDSFVSDKVLRRKLKGGESPFFSVNAVADAWLYEGQQLYYSNYA</sequence>
<gene>
    <name evidence="1" type="ORF">E4U03_03205</name>
</gene>